<dbReference type="InterPro" id="IPR045063">
    <property type="entry name" value="Dynamin_N"/>
</dbReference>
<comment type="subcellular location">
    <subcellularLocation>
        <location evidence="1">Membrane</location>
    </subcellularLocation>
</comment>
<evidence type="ECO:0000256" key="3">
    <source>
        <dbReference type="ARBA" id="ARBA00022801"/>
    </source>
</evidence>
<dbReference type="STRING" id="2070753.A0A3A2Z5S1"/>
<dbReference type="InterPro" id="IPR027094">
    <property type="entry name" value="Mitofusin_fam"/>
</dbReference>
<keyword evidence="8" id="KW-0812">Transmembrane</keyword>
<accession>A0A3A2Z5S1</accession>
<dbReference type="GO" id="GO:0005525">
    <property type="term" value="F:GTP binding"/>
    <property type="evidence" value="ECO:0007669"/>
    <property type="project" value="UniProtKB-KW"/>
</dbReference>
<evidence type="ECO:0000256" key="5">
    <source>
        <dbReference type="ARBA" id="ARBA00023134"/>
    </source>
</evidence>
<dbReference type="EMBL" id="MVGC01003150">
    <property type="protein sequence ID" value="RJE16697.1"/>
    <property type="molecule type" value="Genomic_DNA"/>
</dbReference>
<dbReference type="InterPro" id="IPR030381">
    <property type="entry name" value="G_DYNAMIN_dom"/>
</dbReference>
<evidence type="ECO:0000313" key="9">
    <source>
        <dbReference type="Proteomes" id="UP000266188"/>
    </source>
</evidence>
<keyword evidence="6" id="KW-0472">Membrane</keyword>
<dbReference type="GO" id="GO:0003924">
    <property type="term" value="F:GTPase activity"/>
    <property type="evidence" value="ECO:0007669"/>
    <property type="project" value="InterPro"/>
</dbReference>
<keyword evidence="5" id="KW-0342">GTP-binding</keyword>
<dbReference type="Gene3D" id="3.40.50.300">
    <property type="entry name" value="P-loop containing nucleotide triphosphate hydrolases"/>
    <property type="match status" value="1"/>
</dbReference>
<gene>
    <name evidence="8" type="ORF">PHISCL_10966</name>
</gene>
<dbReference type="SUPFAM" id="SSF52540">
    <property type="entry name" value="P-loop containing nucleoside triphosphate hydrolases"/>
    <property type="match status" value="1"/>
</dbReference>
<dbReference type="GO" id="GO:0005741">
    <property type="term" value="C:mitochondrial outer membrane"/>
    <property type="evidence" value="ECO:0007669"/>
    <property type="project" value="TreeGrafter"/>
</dbReference>
<name>A0A3A2Z5S1_9EURO</name>
<keyword evidence="3" id="KW-0378">Hydrolase</keyword>
<dbReference type="Proteomes" id="UP000266188">
    <property type="component" value="Unassembled WGS sequence"/>
</dbReference>
<comment type="caution">
    <text evidence="8">The sequence shown here is derived from an EMBL/GenBank/DDBJ whole genome shotgun (WGS) entry which is preliminary data.</text>
</comment>
<feature type="domain" description="Dynamin-type G" evidence="7">
    <location>
        <begin position="1"/>
        <end position="106"/>
    </location>
</feature>
<dbReference type="PROSITE" id="PS51718">
    <property type="entry name" value="G_DYNAMIN_2"/>
    <property type="match status" value="1"/>
</dbReference>
<dbReference type="AlphaFoldDB" id="A0A3A2Z5S1"/>
<proteinExistence type="predicted"/>
<evidence type="ECO:0000256" key="1">
    <source>
        <dbReference type="ARBA" id="ARBA00004370"/>
    </source>
</evidence>
<evidence type="ECO:0000256" key="6">
    <source>
        <dbReference type="ARBA" id="ARBA00023136"/>
    </source>
</evidence>
<organism evidence="8 9">
    <name type="scientific">Aspergillus sclerotialis</name>
    <dbReference type="NCBI Taxonomy" id="2070753"/>
    <lineage>
        <taxon>Eukaryota</taxon>
        <taxon>Fungi</taxon>
        <taxon>Dikarya</taxon>
        <taxon>Ascomycota</taxon>
        <taxon>Pezizomycotina</taxon>
        <taxon>Eurotiomycetes</taxon>
        <taxon>Eurotiomycetidae</taxon>
        <taxon>Eurotiales</taxon>
        <taxon>Aspergillaceae</taxon>
        <taxon>Aspergillus</taxon>
        <taxon>Aspergillus subgen. Polypaecilum</taxon>
    </lineage>
</organism>
<dbReference type="GO" id="GO:0008053">
    <property type="term" value="P:mitochondrial fusion"/>
    <property type="evidence" value="ECO:0007669"/>
    <property type="project" value="TreeGrafter"/>
</dbReference>
<dbReference type="GO" id="GO:0051646">
    <property type="term" value="P:mitochondrion localization"/>
    <property type="evidence" value="ECO:0007669"/>
    <property type="project" value="TreeGrafter"/>
</dbReference>
<evidence type="ECO:0000313" key="8">
    <source>
        <dbReference type="EMBL" id="RJE16697.1"/>
    </source>
</evidence>
<evidence type="ECO:0000259" key="7">
    <source>
        <dbReference type="PROSITE" id="PS51718"/>
    </source>
</evidence>
<dbReference type="InterPro" id="IPR027417">
    <property type="entry name" value="P-loop_NTPase"/>
</dbReference>
<dbReference type="OrthoDB" id="9984778at2759"/>
<feature type="non-terminal residue" evidence="8">
    <location>
        <position position="1"/>
    </location>
</feature>
<keyword evidence="2" id="KW-0547">Nucleotide-binding</keyword>
<sequence length="106" mass="12118">LITGDLNAGKSTFCNALLRRKILPEDQQPCTSLFCEVLDARENGGIEEVHAVHKEMKYNRNDERTFDVYALHELEGIVIDNSRYMQCKVYVKDVRSIDESLLNNGV</sequence>
<dbReference type="PANTHER" id="PTHR10465">
    <property type="entry name" value="TRANSMEMBRANE GTPASE FZO1"/>
    <property type="match status" value="1"/>
</dbReference>
<evidence type="ECO:0000256" key="4">
    <source>
        <dbReference type="ARBA" id="ARBA00023054"/>
    </source>
</evidence>
<evidence type="ECO:0000256" key="2">
    <source>
        <dbReference type="ARBA" id="ARBA00022741"/>
    </source>
</evidence>
<keyword evidence="4" id="KW-0175">Coiled coil</keyword>
<protein>
    <submittedName>
        <fullName evidence="8">Transmembrane GTPase fzo1</fullName>
    </submittedName>
</protein>
<dbReference type="PANTHER" id="PTHR10465:SF0">
    <property type="entry name" value="SARCALUMENIN"/>
    <property type="match status" value="1"/>
</dbReference>
<feature type="non-terminal residue" evidence="8">
    <location>
        <position position="106"/>
    </location>
</feature>
<dbReference type="Pfam" id="PF00350">
    <property type="entry name" value="Dynamin_N"/>
    <property type="match status" value="1"/>
</dbReference>
<reference evidence="9" key="1">
    <citation type="submission" date="2017-02" db="EMBL/GenBank/DDBJ databases">
        <authorList>
            <person name="Tafer H."/>
            <person name="Lopandic K."/>
        </authorList>
    </citation>
    <scope>NUCLEOTIDE SEQUENCE [LARGE SCALE GENOMIC DNA]</scope>
    <source>
        <strain evidence="9">CBS 366.77</strain>
    </source>
</reference>
<keyword evidence="9" id="KW-1185">Reference proteome</keyword>